<dbReference type="InterPro" id="IPR052810">
    <property type="entry name" value="Plant_NAT"/>
</dbReference>
<accession>A0A8J5K7J7</accession>
<reference evidence="1 2" key="1">
    <citation type="submission" date="2020-08" db="EMBL/GenBank/DDBJ databases">
        <title>Plant Genome Project.</title>
        <authorList>
            <person name="Zhang R.-G."/>
        </authorList>
    </citation>
    <scope>NUCLEOTIDE SEQUENCE [LARGE SCALE GENOMIC DNA]</scope>
    <source>
        <tissue evidence="1">Rhizome</tissue>
    </source>
</reference>
<evidence type="ECO:0000313" key="2">
    <source>
        <dbReference type="Proteomes" id="UP000734854"/>
    </source>
</evidence>
<keyword evidence="2" id="KW-1185">Reference proteome</keyword>
<name>A0A8J5K7J7_ZINOF</name>
<dbReference type="PANTHER" id="PTHR47370:SF10">
    <property type="entry name" value="N-ACETYLTRANSFERASE HLS1-RELATED"/>
    <property type="match status" value="1"/>
</dbReference>
<organism evidence="1 2">
    <name type="scientific">Zingiber officinale</name>
    <name type="common">Ginger</name>
    <name type="synonym">Amomum zingiber</name>
    <dbReference type="NCBI Taxonomy" id="94328"/>
    <lineage>
        <taxon>Eukaryota</taxon>
        <taxon>Viridiplantae</taxon>
        <taxon>Streptophyta</taxon>
        <taxon>Embryophyta</taxon>
        <taxon>Tracheophyta</taxon>
        <taxon>Spermatophyta</taxon>
        <taxon>Magnoliopsida</taxon>
        <taxon>Liliopsida</taxon>
        <taxon>Zingiberales</taxon>
        <taxon>Zingiberaceae</taxon>
        <taxon>Zingiber</taxon>
    </lineage>
</organism>
<dbReference type="PANTHER" id="PTHR47370">
    <property type="entry name" value="ACYL-COA N-ACYLTRANSFERASES (NAT) SUPERFAMILY PROTEIN"/>
    <property type="match status" value="1"/>
</dbReference>
<proteinExistence type="predicted"/>
<gene>
    <name evidence="1" type="ORF">ZIOFF_066219</name>
</gene>
<evidence type="ECO:0000313" key="1">
    <source>
        <dbReference type="EMBL" id="KAG6476969.1"/>
    </source>
</evidence>
<dbReference type="EMBL" id="JACMSC010000018">
    <property type="protein sequence ID" value="KAG6476969.1"/>
    <property type="molecule type" value="Genomic_DNA"/>
</dbReference>
<sequence>MVSIAVRVYDPEKDLSATEAVDRLCDGGATGQVSLYMDLLGDPASRFRHSPAYRMLVAETSGPVKEIVGVVRGSVKVVGCGRKMARQGGMWKKGHAPAEARPIYTKVGYILGLRVLPSHR</sequence>
<dbReference type="Proteomes" id="UP000734854">
    <property type="component" value="Unassembled WGS sequence"/>
</dbReference>
<protein>
    <submittedName>
        <fullName evidence="1">Uncharacterized protein</fullName>
    </submittedName>
</protein>
<dbReference type="AlphaFoldDB" id="A0A8J5K7J7"/>
<comment type="caution">
    <text evidence="1">The sequence shown here is derived from an EMBL/GenBank/DDBJ whole genome shotgun (WGS) entry which is preliminary data.</text>
</comment>